<feature type="active site" description="Proton donor" evidence="4">
    <location>
        <position position="151"/>
    </location>
</feature>
<comment type="similarity">
    <text evidence="1 4">Belongs to the glycosyl hydrolase 26 family.</text>
</comment>
<dbReference type="STRING" id="1806994.A0A507CAT2"/>
<dbReference type="RefSeq" id="XP_031026602.1">
    <property type="nucleotide sequence ID" value="XM_031167357.1"/>
</dbReference>
<dbReference type="Gene3D" id="3.20.20.80">
    <property type="entry name" value="Glycosidases"/>
    <property type="match status" value="1"/>
</dbReference>
<evidence type="ECO:0000256" key="3">
    <source>
        <dbReference type="ARBA" id="ARBA00023295"/>
    </source>
</evidence>
<dbReference type="PANTHER" id="PTHR40079:SF4">
    <property type="entry name" value="GH26 DOMAIN-CONTAINING PROTEIN-RELATED"/>
    <property type="match status" value="1"/>
</dbReference>
<dbReference type="GO" id="GO:0006080">
    <property type="term" value="P:substituted mannan metabolic process"/>
    <property type="evidence" value="ECO:0007669"/>
    <property type="project" value="InterPro"/>
</dbReference>
<dbReference type="GO" id="GO:0016985">
    <property type="term" value="F:mannan endo-1,4-beta-mannosidase activity"/>
    <property type="evidence" value="ECO:0007669"/>
    <property type="project" value="InterPro"/>
</dbReference>
<dbReference type="PANTHER" id="PTHR40079">
    <property type="entry name" value="MANNAN ENDO-1,4-BETA-MANNOSIDASE E-RELATED"/>
    <property type="match status" value="1"/>
</dbReference>
<dbReference type="InterPro" id="IPR000805">
    <property type="entry name" value="Glyco_hydro_26"/>
</dbReference>
<dbReference type="AlphaFoldDB" id="A0A507CAT2"/>
<evidence type="ECO:0000313" key="7">
    <source>
        <dbReference type="Proteomes" id="UP000319731"/>
    </source>
</evidence>
<feature type="domain" description="GH26" evidence="5">
    <location>
        <begin position="1"/>
        <end position="383"/>
    </location>
</feature>
<dbReference type="InterPro" id="IPR017853">
    <property type="entry name" value="GH"/>
</dbReference>
<keyword evidence="2 4" id="KW-0378">Hydrolase</keyword>
<dbReference type="Proteomes" id="UP000319731">
    <property type="component" value="Unassembled WGS sequence"/>
</dbReference>
<evidence type="ECO:0000313" key="6">
    <source>
        <dbReference type="EMBL" id="TPX36289.1"/>
    </source>
</evidence>
<dbReference type="SUPFAM" id="SSF51445">
    <property type="entry name" value="(Trans)glycosidases"/>
    <property type="match status" value="1"/>
</dbReference>
<dbReference type="GeneID" id="42002654"/>
<dbReference type="PROSITE" id="PS51764">
    <property type="entry name" value="GH26"/>
    <property type="match status" value="1"/>
</dbReference>
<evidence type="ECO:0000256" key="2">
    <source>
        <dbReference type="ARBA" id="ARBA00022801"/>
    </source>
</evidence>
<name>A0A507CAT2_9FUNG</name>
<organism evidence="6 7">
    <name type="scientific">Synchytrium microbalum</name>
    <dbReference type="NCBI Taxonomy" id="1806994"/>
    <lineage>
        <taxon>Eukaryota</taxon>
        <taxon>Fungi</taxon>
        <taxon>Fungi incertae sedis</taxon>
        <taxon>Chytridiomycota</taxon>
        <taxon>Chytridiomycota incertae sedis</taxon>
        <taxon>Chytridiomycetes</taxon>
        <taxon>Synchytriales</taxon>
        <taxon>Synchytriaceae</taxon>
        <taxon>Synchytrium</taxon>
    </lineage>
</organism>
<evidence type="ECO:0000256" key="1">
    <source>
        <dbReference type="ARBA" id="ARBA00007754"/>
    </source>
</evidence>
<protein>
    <recommendedName>
        <fullName evidence="5">GH26 domain-containing protein</fullName>
    </recommendedName>
</protein>
<keyword evidence="3 4" id="KW-0326">Glycosidase</keyword>
<comment type="caution">
    <text evidence="6">The sequence shown here is derived from an EMBL/GenBank/DDBJ whole genome shotgun (WGS) entry which is preliminary data.</text>
</comment>
<feature type="active site" description="Nucleophile" evidence="4">
    <location>
        <position position="297"/>
    </location>
</feature>
<keyword evidence="7" id="KW-1185">Reference proteome</keyword>
<dbReference type="EMBL" id="QEAO01000005">
    <property type="protein sequence ID" value="TPX36289.1"/>
    <property type="molecule type" value="Genomic_DNA"/>
</dbReference>
<dbReference type="OrthoDB" id="428177at2759"/>
<gene>
    <name evidence="6" type="ORF">SmJEL517_g01429</name>
</gene>
<proteinExistence type="inferred from homology"/>
<accession>A0A507CAT2</accession>
<sequence>MFEPPAGSMWLSVWLDHYREHTFNTSRVVSERFSEVLTSRFATAWQGTFHVDTPQALYSRTGRQWGALSMSQNIPVFSELTNDPGVNDTMDYSLVDAVNSDALLLISIYPYTFPAGTSWTAILDSDIQALVDQCASYNKKGRRVILRFAPEMNGNWYPWALQPTAFIATFRKLALLIQAQAPLTAMLWSPMVSENGGYVPTSSTGTMSAADLALLDTNKNGVVDSGDNPYTPFWPGTDVVDWVGASMYDFGPYDNSLSTYVTNSLPPSNFFEARLTGGLVNFYDYVVSLGKPLSITELGKPFYLDYFANGYNGAATPIDAGPGNLAMKQAFWSQAITNKTMLDKYPNIKFIGLFEFRKYELETLRDFQFLNDTTNGGTVMKAFLADIDASGVNIIWANSTNGTTTAPPTATTTKSILTVTQAPSSSFSERQAELNAFGFLVSVCVIVIAGLF</sequence>
<dbReference type="InterPro" id="IPR022790">
    <property type="entry name" value="GH26_dom"/>
</dbReference>
<reference evidence="6 7" key="1">
    <citation type="journal article" date="2019" name="Sci. Rep.">
        <title>Comparative genomics of chytrid fungi reveal insights into the obligate biotrophic and pathogenic lifestyle of Synchytrium endobioticum.</title>
        <authorList>
            <person name="van de Vossenberg B.T.L.H."/>
            <person name="Warris S."/>
            <person name="Nguyen H.D.T."/>
            <person name="van Gent-Pelzer M.P.E."/>
            <person name="Joly D.L."/>
            <person name="van de Geest H.C."/>
            <person name="Bonants P.J.M."/>
            <person name="Smith D.S."/>
            <person name="Levesque C.A."/>
            <person name="van der Lee T.A.J."/>
        </authorList>
    </citation>
    <scope>NUCLEOTIDE SEQUENCE [LARGE SCALE GENOMIC DNA]</scope>
    <source>
        <strain evidence="6 7">JEL517</strain>
    </source>
</reference>
<evidence type="ECO:0000256" key="4">
    <source>
        <dbReference type="PROSITE-ProRule" id="PRU01100"/>
    </source>
</evidence>
<evidence type="ECO:0000259" key="5">
    <source>
        <dbReference type="PROSITE" id="PS51764"/>
    </source>
</evidence>